<feature type="domain" description="Glycosyltransferase subfamily 4-like N-terminal" evidence="4">
    <location>
        <begin position="17"/>
        <end position="185"/>
    </location>
</feature>
<dbReference type="PANTHER" id="PTHR46401">
    <property type="entry name" value="GLYCOSYLTRANSFERASE WBBK-RELATED"/>
    <property type="match status" value="1"/>
</dbReference>
<evidence type="ECO:0000259" key="3">
    <source>
        <dbReference type="Pfam" id="PF00534"/>
    </source>
</evidence>
<dbReference type="RefSeq" id="WP_205260665.1">
    <property type="nucleotide sequence ID" value="NZ_JAERWK010000012.1"/>
</dbReference>
<accession>A0A938YG21</accession>
<dbReference type="AlphaFoldDB" id="A0A938YG21"/>
<keyword evidence="1" id="KW-0328">Glycosyltransferase</keyword>
<gene>
    <name evidence="5" type="ORF">JL106_10565</name>
</gene>
<comment type="caution">
    <text evidence="5">The sequence shown here is derived from an EMBL/GenBank/DDBJ whole genome shotgun (WGS) entry which is preliminary data.</text>
</comment>
<dbReference type="PANTHER" id="PTHR46401:SF2">
    <property type="entry name" value="GLYCOSYLTRANSFERASE WBBK-RELATED"/>
    <property type="match status" value="1"/>
</dbReference>
<evidence type="ECO:0000256" key="1">
    <source>
        <dbReference type="ARBA" id="ARBA00022676"/>
    </source>
</evidence>
<name>A0A938YG21_9ACTN</name>
<dbReference type="GO" id="GO:0016757">
    <property type="term" value="F:glycosyltransferase activity"/>
    <property type="evidence" value="ECO:0007669"/>
    <property type="project" value="UniProtKB-KW"/>
</dbReference>
<dbReference type="Proteomes" id="UP000663792">
    <property type="component" value="Unassembled WGS sequence"/>
</dbReference>
<dbReference type="InterPro" id="IPR028098">
    <property type="entry name" value="Glyco_trans_4-like_N"/>
</dbReference>
<keyword evidence="6" id="KW-1185">Reference proteome</keyword>
<evidence type="ECO:0000313" key="6">
    <source>
        <dbReference type="Proteomes" id="UP000663792"/>
    </source>
</evidence>
<dbReference type="Pfam" id="PF13439">
    <property type="entry name" value="Glyco_transf_4"/>
    <property type="match status" value="1"/>
</dbReference>
<proteinExistence type="predicted"/>
<dbReference type="Pfam" id="PF00534">
    <property type="entry name" value="Glycos_transf_1"/>
    <property type="match status" value="1"/>
</dbReference>
<dbReference type="InterPro" id="IPR001296">
    <property type="entry name" value="Glyco_trans_1"/>
</dbReference>
<dbReference type="EMBL" id="JAERWK010000012">
    <property type="protein sequence ID" value="MBM9467722.1"/>
    <property type="molecule type" value="Genomic_DNA"/>
</dbReference>
<protein>
    <submittedName>
        <fullName evidence="5">Glycosyltransferase family 4 protein</fullName>
    </submittedName>
</protein>
<dbReference type="GO" id="GO:0009103">
    <property type="term" value="P:lipopolysaccharide biosynthetic process"/>
    <property type="evidence" value="ECO:0007669"/>
    <property type="project" value="TreeGrafter"/>
</dbReference>
<dbReference type="SUPFAM" id="SSF53756">
    <property type="entry name" value="UDP-Glycosyltransferase/glycogen phosphorylase"/>
    <property type="match status" value="1"/>
</dbReference>
<evidence type="ECO:0000313" key="5">
    <source>
        <dbReference type="EMBL" id="MBM9467722.1"/>
    </source>
</evidence>
<organism evidence="5 6">
    <name type="scientific">Nakamurella leprariae</name>
    <dbReference type="NCBI Taxonomy" id="2803911"/>
    <lineage>
        <taxon>Bacteria</taxon>
        <taxon>Bacillati</taxon>
        <taxon>Actinomycetota</taxon>
        <taxon>Actinomycetes</taxon>
        <taxon>Nakamurellales</taxon>
        <taxon>Nakamurellaceae</taxon>
        <taxon>Nakamurella</taxon>
    </lineage>
</organism>
<keyword evidence="2" id="KW-0808">Transferase</keyword>
<reference evidence="5" key="1">
    <citation type="submission" date="2021-01" db="EMBL/GenBank/DDBJ databases">
        <title>YIM 132084 draft genome.</title>
        <authorList>
            <person name="An D."/>
        </authorList>
    </citation>
    <scope>NUCLEOTIDE SEQUENCE</scope>
    <source>
        <strain evidence="5">YIM 132084</strain>
    </source>
</reference>
<feature type="domain" description="Glycosyl transferase family 1" evidence="3">
    <location>
        <begin position="204"/>
        <end position="368"/>
    </location>
</feature>
<dbReference type="Gene3D" id="3.40.50.2000">
    <property type="entry name" value="Glycogen Phosphorylase B"/>
    <property type="match status" value="2"/>
</dbReference>
<evidence type="ECO:0000259" key="4">
    <source>
        <dbReference type="Pfam" id="PF13439"/>
    </source>
</evidence>
<sequence>MPRLTVVLEQLLAPVPGGTGRSAAQLTAALAGTVPPDWHLRTVTAWHRDLTAARLPGVRLPERLPLGSRVLAEAWRHGWASGRWAGRPWWGTAGGPGRPGSDTVHATTPLAPDLRERLVITVHDTVAWTHPETLTPRGAAWHRDIIGRVAPSARAVSVPSRAVADSLAEVLPAVADRITVVPHGVTPLPVPADAALRRARLGLPERYLLSVATLEPRKGLDVLLDAVGRLSGHSGPGGPALAVVGPGGWGGVDVPRAAAAVGIPVEQLHLLGRVDDRDLAAVLDGATVLVAPSRAEGFGLPVLEAFAAGTPVVCSDAPALAELAGSPGEAPAALVVPRGDVPALAGALEHLLVEPAARAELIARGRRRANDFDWERAARATWRLHGATPAG</sequence>
<dbReference type="CDD" id="cd03809">
    <property type="entry name" value="GT4_MtfB-like"/>
    <property type="match status" value="1"/>
</dbReference>
<evidence type="ECO:0000256" key="2">
    <source>
        <dbReference type="ARBA" id="ARBA00022679"/>
    </source>
</evidence>